<sequence length="306" mass="34986">METAEGIVAGGADEKGGRRRTRRIKYAFEYSALRALAGLLHILPIDFSSWVMGAIWRLVAPHLRRHERALRHLAAAYPEKSRAEIETIARAMWMQLGRTFAEALISERIMRAGRIDDRTGTQLDTLKISGKGSVFVSMHTGNWELVIYPTLVRGIKAAGVYQRMKNPKVDDYIMLARRDRYARGLFAKGNDIARKLMRIVREGGSVALLADLRDRRGVVVPFFGRPAPTTPFPALLARSNDAVLLAARCVRTRGVHFYIETERIEVPHTADRDADIAEATRRIHVLFERWIREHPEQWMWAHRRWG</sequence>
<evidence type="ECO:0000313" key="9">
    <source>
        <dbReference type="Proteomes" id="UP001555786"/>
    </source>
</evidence>
<reference evidence="8 10" key="2">
    <citation type="submission" date="2024-09" db="EMBL/GenBank/DDBJ databases">
        <title>Description of Labrys sedimenti sp. nov., isolated from a diclofenac-degrading enrichment culture, and genome-based reclassification of Labrys portucalensis as a later heterotypic synonym of Labrys neptuniae.</title>
        <authorList>
            <person name="Tancsics A."/>
            <person name="Csepanyi A."/>
        </authorList>
    </citation>
    <scope>NUCLEOTIDE SEQUENCE [LARGE SCALE GENOMIC DNA]</scope>
    <source>
        <strain evidence="8 10">LMG 23412</strain>
    </source>
</reference>
<organism evidence="7 9">
    <name type="scientific">Labrys neptuniae</name>
    <dbReference type="NCBI Taxonomy" id="376174"/>
    <lineage>
        <taxon>Bacteria</taxon>
        <taxon>Pseudomonadati</taxon>
        <taxon>Pseudomonadota</taxon>
        <taxon>Alphaproteobacteria</taxon>
        <taxon>Hyphomicrobiales</taxon>
        <taxon>Xanthobacteraceae</taxon>
        <taxon>Labrys</taxon>
    </lineage>
</organism>
<evidence type="ECO:0000256" key="3">
    <source>
        <dbReference type="ARBA" id="ARBA00022519"/>
    </source>
</evidence>
<evidence type="ECO:0000256" key="2">
    <source>
        <dbReference type="ARBA" id="ARBA00022475"/>
    </source>
</evidence>
<evidence type="ECO:0000313" key="10">
    <source>
        <dbReference type="Proteomes" id="UP001595190"/>
    </source>
</evidence>
<dbReference type="PANTHER" id="PTHR30606:SF9">
    <property type="entry name" value="LIPID A BIOSYNTHESIS LAUROYLTRANSFERASE"/>
    <property type="match status" value="1"/>
</dbReference>
<proteinExistence type="predicted"/>
<dbReference type="EMBL" id="JBFNQD010000001">
    <property type="protein sequence ID" value="MEW9304334.1"/>
    <property type="molecule type" value="Genomic_DNA"/>
</dbReference>
<dbReference type="Pfam" id="PF03279">
    <property type="entry name" value="Lip_A_acyltrans"/>
    <property type="match status" value="1"/>
</dbReference>
<keyword evidence="5" id="KW-0472">Membrane</keyword>
<dbReference type="PANTHER" id="PTHR30606">
    <property type="entry name" value="LIPID A BIOSYNTHESIS LAUROYL ACYLTRANSFERASE"/>
    <property type="match status" value="1"/>
</dbReference>
<keyword evidence="6 7" id="KW-0012">Acyltransferase</keyword>
<dbReference type="CDD" id="cd07984">
    <property type="entry name" value="LPLAT_LABLAT-like"/>
    <property type="match status" value="1"/>
</dbReference>
<dbReference type="GO" id="GO:0016746">
    <property type="term" value="F:acyltransferase activity"/>
    <property type="evidence" value="ECO:0007669"/>
    <property type="project" value="UniProtKB-KW"/>
</dbReference>
<protein>
    <submittedName>
        <fullName evidence="7">Lauroyl acyltransferase</fullName>
    </submittedName>
    <submittedName>
        <fullName evidence="8">Lysophospholipid acyltransferase family protein</fullName>
    </submittedName>
</protein>
<dbReference type="Proteomes" id="UP001595190">
    <property type="component" value="Unassembled WGS sequence"/>
</dbReference>
<reference evidence="7 9" key="1">
    <citation type="submission" date="2024-07" db="EMBL/GenBank/DDBJ databases">
        <title>Description of Labrys sedimenti sp. nov., isolated from a diclofenac-degrading enrichment culture.</title>
        <authorList>
            <person name="Tancsics A."/>
            <person name="Csepanyi A."/>
        </authorList>
    </citation>
    <scope>NUCLEOTIDE SEQUENCE [LARGE SCALE GENOMIC DNA]</scope>
    <source>
        <strain evidence="7 9">LMG 23578</strain>
    </source>
</reference>
<evidence type="ECO:0000256" key="1">
    <source>
        <dbReference type="ARBA" id="ARBA00004533"/>
    </source>
</evidence>
<comment type="caution">
    <text evidence="7">The sequence shown here is derived from an EMBL/GenBank/DDBJ whole genome shotgun (WGS) entry which is preliminary data.</text>
</comment>
<dbReference type="RefSeq" id="WP_367622749.1">
    <property type="nucleotide sequence ID" value="NZ_JBFNQD010000001.1"/>
</dbReference>
<dbReference type="InterPro" id="IPR004960">
    <property type="entry name" value="LipA_acyltrans"/>
</dbReference>
<dbReference type="Proteomes" id="UP001555786">
    <property type="component" value="Unassembled WGS sequence"/>
</dbReference>
<comment type="subcellular location">
    <subcellularLocation>
        <location evidence="1">Cell inner membrane</location>
    </subcellularLocation>
</comment>
<keyword evidence="9" id="KW-1185">Reference proteome</keyword>
<evidence type="ECO:0000313" key="8">
    <source>
        <dbReference type="EMBL" id="MFC2248937.1"/>
    </source>
</evidence>
<evidence type="ECO:0000256" key="4">
    <source>
        <dbReference type="ARBA" id="ARBA00022679"/>
    </source>
</evidence>
<accession>A0ABV3PFC7</accession>
<keyword evidence="3" id="KW-0997">Cell inner membrane</keyword>
<evidence type="ECO:0000256" key="6">
    <source>
        <dbReference type="ARBA" id="ARBA00023315"/>
    </source>
</evidence>
<evidence type="ECO:0000313" key="7">
    <source>
        <dbReference type="EMBL" id="MEW9304334.1"/>
    </source>
</evidence>
<name>A0ABV3PFC7_9HYPH</name>
<dbReference type="EMBL" id="JBHGPK010000001">
    <property type="protein sequence ID" value="MFC2248937.1"/>
    <property type="molecule type" value="Genomic_DNA"/>
</dbReference>
<keyword evidence="4" id="KW-0808">Transferase</keyword>
<gene>
    <name evidence="7" type="ORF">ABXS05_02210</name>
    <name evidence="8" type="ORF">ACETRX_04865</name>
</gene>
<keyword evidence="2" id="KW-1003">Cell membrane</keyword>
<evidence type="ECO:0000256" key="5">
    <source>
        <dbReference type="ARBA" id="ARBA00023136"/>
    </source>
</evidence>